<accession>W3A639</accession>
<dbReference type="InterPro" id="IPR052579">
    <property type="entry name" value="Zinc_finger_SWIM"/>
</dbReference>
<dbReference type="EMBL" id="ANIY01000068">
    <property type="protein sequence ID" value="ETP55087.1"/>
    <property type="molecule type" value="Genomic_DNA"/>
</dbReference>
<dbReference type="AlphaFoldDB" id="W3A639"/>
<name>W3A639_PHYNI</name>
<comment type="caution">
    <text evidence="2">The sequence shown here is derived from an EMBL/GenBank/DDBJ whole genome shotgun (WGS) entry which is preliminary data.</text>
</comment>
<protein>
    <recommendedName>
        <fullName evidence="1">ZSWIM1/3 RNaseH-like domain-containing protein</fullName>
    </recommendedName>
</protein>
<dbReference type="Proteomes" id="UP000018948">
    <property type="component" value="Unassembled WGS sequence"/>
</dbReference>
<evidence type="ECO:0000313" key="3">
    <source>
        <dbReference type="Proteomes" id="UP000018948"/>
    </source>
</evidence>
<evidence type="ECO:0000259" key="1">
    <source>
        <dbReference type="Pfam" id="PF21056"/>
    </source>
</evidence>
<reference evidence="2 3" key="1">
    <citation type="submission" date="2013-11" db="EMBL/GenBank/DDBJ databases">
        <title>The Genome Sequence of Phytophthora parasitica P10297.</title>
        <authorList>
            <consortium name="The Broad Institute Genomics Platform"/>
            <person name="Russ C."/>
            <person name="Tyler B."/>
            <person name="Panabieres F."/>
            <person name="Shan W."/>
            <person name="Tripathy S."/>
            <person name="Grunwald N."/>
            <person name="Machado M."/>
            <person name="Johnson C.S."/>
            <person name="Walker B."/>
            <person name="Young S.K."/>
            <person name="Zeng Q."/>
            <person name="Gargeya S."/>
            <person name="Fitzgerald M."/>
            <person name="Haas B."/>
            <person name="Abouelleil A."/>
            <person name="Allen A.W."/>
            <person name="Alvarado L."/>
            <person name="Arachchi H.M."/>
            <person name="Berlin A.M."/>
            <person name="Chapman S.B."/>
            <person name="Gainer-Dewar J."/>
            <person name="Goldberg J."/>
            <person name="Griggs A."/>
            <person name="Gujja S."/>
            <person name="Hansen M."/>
            <person name="Howarth C."/>
            <person name="Imamovic A."/>
            <person name="Ireland A."/>
            <person name="Larimer J."/>
            <person name="McCowan C."/>
            <person name="Murphy C."/>
            <person name="Pearson M."/>
            <person name="Poon T.W."/>
            <person name="Priest M."/>
            <person name="Roberts A."/>
            <person name="Saif S."/>
            <person name="Shea T."/>
            <person name="Sisk P."/>
            <person name="Sykes S."/>
            <person name="Wortman J."/>
            <person name="Nusbaum C."/>
            <person name="Birren B."/>
        </authorList>
    </citation>
    <scope>NUCLEOTIDE SEQUENCE [LARGE SCALE GENOMIC DNA]</scope>
    <source>
        <strain evidence="2 3">P10297</strain>
    </source>
</reference>
<dbReference type="InterPro" id="IPR048324">
    <property type="entry name" value="ZSWIM1-3_RNaseH-like"/>
</dbReference>
<sequence length="205" mass="23554">MARKFPEALCIDATHGTNCNSFMVTDKFGSGAFVQHALIDGETKLNMKCALKAFKENNTAWRDVKVVIVDKDFTEIDVLAEELPDANVILCHFHVVDYLHRETSKRIYGFTSFEKPHVKNLITLMVRTNDEREFDHYLQGIQALCKEKPAFYDYLTSNWLNCKSCGVHCCVEKSRTWITTQTTGWKPVGVQPRTSLLVTWPWMNV</sequence>
<dbReference type="PANTHER" id="PTHR31569">
    <property type="entry name" value="SWIM-TYPE DOMAIN-CONTAINING PROTEIN"/>
    <property type="match status" value="1"/>
</dbReference>
<evidence type="ECO:0000313" key="2">
    <source>
        <dbReference type="EMBL" id="ETP55087.1"/>
    </source>
</evidence>
<dbReference type="OrthoDB" id="92090at2759"/>
<organism evidence="2 3">
    <name type="scientific">Phytophthora nicotianae P10297</name>
    <dbReference type="NCBI Taxonomy" id="1317064"/>
    <lineage>
        <taxon>Eukaryota</taxon>
        <taxon>Sar</taxon>
        <taxon>Stramenopiles</taxon>
        <taxon>Oomycota</taxon>
        <taxon>Peronosporomycetes</taxon>
        <taxon>Peronosporales</taxon>
        <taxon>Peronosporaceae</taxon>
        <taxon>Phytophthora</taxon>
    </lineage>
</organism>
<proteinExistence type="predicted"/>
<gene>
    <name evidence="2" type="ORF">F442_00318</name>
</gene>
<feature type="domain" description="ZSWIM1/3 RNaseH-like" evidence="1">
    <location>
        <begin position="2"/>
        <end position="89"/>
    </location>
</feature>
<dbReference type="PANTHER" id="PTHR31569:SF4">
    <property type="entry name" value="SWIM-TYPE DOMAIN-CONTAINING PROTEIN"/>
    <property type="match status" value="1"/>
</dbReference>
<dbReference type="Pfam" id="PF21056">
    <property type="entry name" value="ZSWIM1-3_RNaseH-like"/>
    <property type="match status" value="1"/>
</dbReference>